<dbReference type="EMBL" id="SHBO01000037">
    <property type="protein sequence ID" value="RZO05758.1"/>
    <property type="molecule type" value="Genomic_DNA"/>
</dbReference>
<feature type="domain" description="EamA" evidence="7">
    <location>
        <begin position="48"/>
        <end position="177"/>
    </location>
</feature>
<name>A0A520LKX4_9GAMM</name>
<dbReference type="Proteomes" id="UP000318148">
    <property type="component" value="Unassembled WGS sequence"/>
</dbReference>
<dbReference type="InterPro" id="IPR051258">
    <property type="entry name" value="Diverse_Substrate_Transporter"/>
</dbReference>
<dbReference type="InterPro" id="IPR000620">
    <property type="entry name" value="EamA_dom"/>
</dbReference>
<dbReference type="PANTHER" id="PTHR42920">
    <property type="entry name" value="OS03G0707200 PROTEIN-RELATED"/>
    <property type="match status" value="1"/>
</dbReference>
<keyword evidence="3 6" id="KW-0812">Transmembrane</keyword>
<protein>
    <recommendedName>
        <fullName evidence="7">EamA domain-containing protein</fullName>
    </recommendedName>
</protein>
<keyword evidence="2" id="KW-1003">Cell membrane</keyword>
<dbReference type="Pfam" id="PF00892">
    <property type="entry name" value="EamA"/>
    <property type="match status" value="1"/>
</dbReference>
<feature type="transmembrane region" description="Helical" evidence="6">
    <location>
        <begin position="47"/>
        <end position="67"/>
    </location>
</feature>
<evidence type="ECO:0000259" key="7">
    <source>
        <dbReference type="Pfam" id="PF00892"/>
    </source>
</evidence>
<dbReference type="GO" id="GO:0005886">
    <property type="term" value="C:plasma membrane"/>
    <property type="evidence" value="ECO:0007669"/>
    <property type="project" value="UniProtKB-SubCell"/>
</dbReference>
<dbReference type="AlphaFoldDB" id="A0A520LKX4"/>
<evidence type="ECO:0000256" key="6">
    <source>
        <dbReference type="SAM" id="Phobius"/>
    </source>
</evidence>
<dbReference type="SUPFAM" id="SSF103481">
    <property type="entry name" value="Multidrug resistance efflux transporter EmrE"/>
    <property type="match status" value="1"/>
</dbReference>
<organism evidence="8 9">
    <name type="scientific">SAR92 clade bacterium</name>
    <dbReference type="NCBI Taxonomy" id="2315479"/>
    <lineage>
        <taxon>Bacteria</taxon>
        <taxon>Pseudomonadati</taxon>
        <taxon>Pseudomonadota</taxon>
        <taxon>Gammaproteobacteria</taxon>
        <taxon>Cellvibrionales</taxon>
        <taxon>Porticoccaceae</taxon>
        <taxon>SAR92 clade</taxon>
    </lineage>
</organism>
<feature type="transmembrane region" description="Helical" evidence="6">
    <location>
        <begin position="165"/>
        <end position="186"/>
    </location>
</feature>
<evidence type="ECO:0000256" key="2">
    <source>
        <dbReference type="ARBA" id="ARBA00022475"/>
    </source>
</evidence>
<evidence type="ECO:0000313" key="8">
    <source>
        <dbReference type="EMBL" id="RZO05758.1"/>
    </source>
</evidence>
<dbReference type="PANTHER" id="PTHR42920:SF5">
    <property type="entry name" value="EAMA DOMAIN-CONTAINING PROTEIN"/>
    <property type="match status" value="1"/>
</dbReference>
<keyword evidence="5 6" id="KW-0472">Membrane</keyword>
<proteinExistence type="predicted"/>
<comment type="caution">
    <text evidence="8">The sequence shown here is derived from an EMBL/GenBank/DDBJ whole genome shotgun (WGS) entry which is preliminary data.</text>
</comment>
<evidence type="ECO:0000256" key="1">
    <source>
        <dbReference type="ARBA" id="ARBA00004651"/>
    </source>
</evidence>
<evidence type="ECO:0000256" key="4">
    <source>
        <dbReference type="ARBA" id="ARBA00022989"/>
    </source>
</evidence>
<feature type="transmembrane region" description="Helical" evidence="6">
    <location>
        <begin position="142"/>
        <end position="159"/>
    </location>
</feature>
<evidence type="ECO:0000256" key="5">
    <source>
        <dbReference type="ARBA" id="ARBA00023136"/>
    </source>
</evidence>
<accession>A0A520LKX4</accession>
<feature type="transmembrane region" description="Helical" evidence="6">
    <location>
        <begin position="79"/>
        <end position="98"/>
    </location>
</feature>
<reference evidence="8 9" key="1">
    <citation type="submission" date="2019-02" db="EMBL/GenBank/DDBJ databases">
        <title>Prokaryotic population dynamics and viral predation in marine succession experiment using metagenomics: the confinement effect.</title>
        <authorList>
            <person name="Haro-Moreno J.M."/>
            <person name="Rodriguez-Valera F."/>
            <person name="Lopez-Perez M."/>
        </authorList>
    </citation>
    <scope>NUCLEOTIDE SEQUENCE [LARGE SCALE GENOMIC DNA]</scope>
    <source>
        <strain evidence="8">MED-G169</strain>
    </source>
</reference>
<sequence>MTSLYIIFVPILGLCISIKTDLLTWFGVSIALVGFYLLANISPEEFLLGDILMFISSILWAVHVLIISRIAKRISVIRVMAIQFITVTIMSGILMIIFETWTFSELSGALYSLLFVAIVSSCIGFSLQVLAQRKAPPAHSALLLSMEAIFASVGGWFILNQYLTAFEVLGCLLILVGGLTSQAKLFKNN</sequence>
<evidence type="ECO:0000313" key="9">
    <source>
        <dbReference type="Proteomes" id="UP000318148"/>
    </source>
</evidence>
<evidence type="ECO:0000256" key="3">
    <source>
        <dbReference type="ARBA" id="ARBA00022692"/>
    </source>
</evidence>
<feature type="transmembrane region" description="Helical" evidence="6">
    <location>
        <begin position="110"/>
        <end position="130"/>
    </location>
</feature>
<keyword evidence="4 6" id="KW-1133">Transmembrane helix</keyword>
<dbReference type="InterPro" id="IPR037185">
    <property type="entry name" value="EmrE-like"/>
</dbReference>
<gene>
    <name evidence="8" type="ORF">EVB02_03140</name>
</gene>
<comment type="subcellular location">
    <subcellularLocation>
        <location evidence="1">Cell membrane</location>
        <topology evidence="1">Multi-pass membrane protein</topology>
    </subcellularLocation>
</comment>